<dbReference type="PANTHER" id="PTHR33177:SF24">
    <property type="entry name" value="FILAMENTOUS HEMAGGLUTININ TRANSPORTER"/>
    <property type="match status" value="1"/>
</dbReference>
<dbReference type="InterPro" id="IPR056440">
    <property type="entry name" value="Zn-ribbon_GIR1"/>
</dbReference>
<feature type="compositionally biased region" description="Low complexity" evidence="1">
    <location>
        <begin position="162"/>
        <end position="175"/>
    </location>
</feature>
<evidence type="ECO:0000313" key="3">
    <source>
        <dbReference type="EMBL" id="RAL41096.1"/>
    </source>
</evidence>
<dbReference type="PANTHER" id="PTHR33177">
    <property type="entry name" value="PUTATIVE-RELATED"/>
    <property type="match status" value="1"/>
</dbReference>
<dbReference type="EMBL" id="NQVE01000192">
    <property type="protein sequence ID" value="RAL41096.1"/>
    <property type="molecule type" value="Genomic_DNA"/>
</dbReference>
<dbReference type="Proteomes" id="UP000249390">
    <property type="component" value="Unassembled WGS sequence"/>
</dbReference>
<feature type="region of interest" description="Disordered" evidence="1">
    <location>
        <begin position="155"/>
        <end position="180"/>
    </location>
</feature>
<comment type="caution">
    <text evidence="3">The sequence shown here is derived from an EMBL/GenBank/DDBJ whole genome shotgun (WGS) entry which is preliminary data.</text>
</comment>
<evidence type="ECO:0000259" key="2">
    <source>
        <dbReference type="Pfam" id="PF24747"/>
    </source>
</evidence>
<gene>
    <name evidence="3" type="ORF">DM860_008794</name>
</gene>
<sequence length="245" mass="26667">MAADVSSLVRMMSGRDLNDSPGAAKSAAAPITRDLLGGCCSLDSKELDLDLQVPSGWEKRLDLKSGKVYLQRCNSSNTWPARSESKQRSGNQTAAVNLQDLNFPPASKPQPNPFDETSLDLKLVTSSPPPPPANLYSVCTLEKVKSALERAEKEEFSRKRSISLSNSSSSPTRSSSNRDHEIDQEIHNNNYSSSSDSSSYAAGCPTCLLYVLISRSSPRCPRCNTIVPSPVLDHKKPRIDLNISI</sequence>
<dbReference type="AlphaFoldDB" id="A0A328D6B6"/>
<keyword evidence="4" id="KW-1185">Reference proteome</keyword>
<protein>
    <recommendedName>
        <fullName evidence="2">GIR1-like zinc ribbon domain-containing protein</fullName>
    </recommendedName>
</protein>
<proteinExistence type="predicted"/>
<dbReference type="Pfam" id="PF24747">
    <property type="entry name" value="Zn-ribbon_GIR1"/>
    <property type="match status" value="1"/>
</dbReference>
<organism evidence="3 4">
    <name type="scientific">Cuscuta australis</name>
    <dbReference type="NCBI Taxonomy" id="267555"/>
    <lineage>
        <taxon>Eukaryota</taxon>
        <taxon>Viridiplantae</taxon>
        <taxon>Streptophyta</taxon>
        <taxon>Embryophyta</taxon>
        <taxon>Tracheophyta</taxon>
        <taxon>Spermatophyta</taxon>
        <taxon>Magnoliopsida</taxon>
        <taxon>eudicotyledons</taxon>
        <taxon>Gunneridae</taxon>
        <taxon>Pentapetalae</taxon>
        <taxon>asterids</taxon>
        <taxon>lamiids</taxon>
        <taxon>Solanales</taxon>
        <taxon>Convolvulaceae</taxon>
        <taxon>Cuscuteae</taxon>
        <taxon>Cuscuta</taxon>
        <taxon>Cuscuta subgen. Grammica</taxon>
        <taxon>Cuscuta sect. Cleistogrammica</taxon>
    </lineage>
</organism>
<feature type="region of interest" description="Disordered" evidence="1">
    <location>
        <begin position="101"/>
        <end position="128"/>
    </location>
</feature>
<evidence type="ECO:0000256" key="1">
    <source>
        <dbReference type="SAM" id="MobiDB-lite"/>
    </source>
</evidence>
<name>A0A328D6B6_9ASTE</name>
<reference evidence="3 4" key="1">
    <citation type="submission" date="2018-06" db="EMBL/GenBank/DDBJ databases">
        <title>The Genome of Cuscuta australis (Dodder) Provides Insight into the Evolution of Plant Parasitism.</title>
        <authorList>
            <person name="Liu H."/>
        </authorList>
    </citation>
    <scope>NUCLEOTIDE SEQUENCE [LARGE SCALE GENOMIC DNA]</scope>
    <source>
        <strain evidence="4">cv. Yunnan</strain>
        <tissue evidence="3">Vines</tissue>
    </source>
</reference>
<evidence type="ECO:0000313" key="4">
    <source>
        <dbReference type="Proteomes" id="UP000249390"/>
    </source>
</evidence>
<dbReference type="InterPro" id="IPR055281">
    <property type="entry name" value="GIR1-2/SIED1"/>
</dbReference>
<accession>A0A328D6B6</accession>
<feature type="domain" description="GIR1-like zinc ribbon" evidence="2">
    <location>
        <begin position="202"/>
        <end position="227"/>
    </location>
</feature>